<dbReference type="Proteomes" id="UP000231379">
    <property type="component" value="Unassembled WGS sequence"/>
</dbReference>
<dbReference type="PANTHER" id="PTHR33885:SF3">
    <property type="entry name" value="PHAGE SHOCK PROTEIN C"/>
    <property type="match status" value="1"/>
</dbReference>
<dbReference type="PANTHER" id="PTHR33885">
    <property type="entry name" value="PHAGE SHOCK PROTEIN C"/>
    <property type="match status" value="1"/>
</dbReference>
<feature type="transmembrane region" description="Helical" evidence="6">
    <location>
        <begin position="38"/>
        <end position="63"/>
    </location>
</feature>
<evidence type="ECO:0000256" key="6">
    <source>
        <dbReference type="SAM" id="Phobius"/>
    </source>
</evidence>
<organism evidence="8 9">
    <name type="scientific">Candidatus Kaiserbacteria bacterium CG10_big_fil_rev_8_21_14_0_10_59_10</name>
    <dbReference type="NCBI Taxonomy" id="1974612"/>
    <lineage>
        <taxon>Bacteria</taxon>
        <taxon>Candidatus Kaiseribacteriota</taxon>
    </lineage>
</organism>
<keyword evidence="5 6" id="KW-0472">Membrane</keyword>
<dbReference type="Pfam" id="PF04024">
    <property type="entry name" value="PspC"/>
    <property type="match status" value="1"/>
</dbReference>
<evidence type="ECO:0000313" key="8">
    <source>
        <dbReference type="EMBL" id="PIR82411.1"/>
    </source>
</evidence>
<evidence type="ECO:0000256" key="3">
    <source>
        <dbReference type="ARBA" id="ARBA00022692"/>
    </source>
</evidence>
<keyword evidence="4 6" id="KW-1133">Transmembrane helix</keyword>
<sequence length="82" mass="8740">MNSVGKKRLRRNRREGTFAGVLAGLADYFDIDVTLLRVLFIFFVIFTGVFPGVIAYLLAILVMPSDGGPTVHTPPAGGSAAS</sequence>
<accession>A0A2H0U7L9</accession>
<evidence type="ECO:0000259" key="7">
    <source>
        <dbReference type="Pfam" id="PF04024"/>
    </source>
</evidence>
<dbReference type="InterPro" id="IPR052027">
    <property type="entry name" value="PspC"/>
</dbReference>
<evidence type="ECO:0000256" key="5">
    <source>
        <dbReference type="ARBA" id="ARBA00023136"/>
    </source>
</evidence>
<reference evidence="9" key="1">
    <citation type="submission" date="2017-09" db="EMBL/GenBank/DDBJ databases">
        <title>Depth-based differentiation of microbial function through sediment-hosted aquifers and enrichment of novel symbionts in the deep terrestrial subsurface.</title>
        <authorList>
            <person name="Probst A.J."/>
            <person name="Ladd B."/>
            <person name="Jarett J.K."/>
            <person name="Geller-Mcgrath D.E."/>
            <person name="Sieber C.M.K."/>
            <person name="Emerson J.B."/>
            <person name="Anantharaman K."/>
            <person name="Thomas B.C."/>
            <person name="Malmstrom R."/>
            <person name="Stieglmeier M."/>
            <person name="Klingl A."/>
            <person name="Woyke T."/>
            <person name="Ryan C.M."/>
            <person name="Banfield J.F."/>
        </authorList>
    </citation>
    <scope>NUCLEOTIDE SEQUENCE [LARGE SCALE GENOMIC DNA]</scope>
</reference>
<evidence type="ECO:0000256" key="1">
    <source>
        <dbReference type="ARBA" id="ARBA00004162"/>
    </source>
</evidence>
<proteinExistence type="predicted"/>
<dbReference type="AlphaFoldDB" id="A0A2H0U7L9"/>
<evidence type="ECO:0000256" key="2">
    <source>
        <dbReference type="ARBA" id="ARBA00022475"/>
    </source>
</evidence>
<protein>
    <recommendedName>
        <fullName evidence="7">Phage shock protein PspC N-terminal domain-containing protein</fullName>
    </recommendedName>
</protein>
<keyword evidence="3 6" id="KW-0812">Transmembrane</keyword>
<dbReference type="GO" id="GO:0005886">
    <property type="term" value="C:plasma membrane"/>
    <property type="evidence" value="ECO:0007669"/>
    <property type="project" value="UniProtKB-SubCell"/>
</dbReference>
<feature type="domain" description="Phage shock protein PspC N-terminal" evidence="7">
    <location>
        <begin position="7"/>
        <end position="65"/>
    </location>
</feature>
<comment type="subcellular location">
    <subcellularLocation>
        <location evidence="1">Cell membrane</location>
        <topology evidence="1">Single-pass membrane protein</topology>
    </subcellularLocation>
</comment>
<dbReference type="EMBL" id="PFBM01000016">
    <property type="protein sequence ID" value="PIR82411.1"/>
    <property type="molecule type" value="Genomic_DNA"/>
</dbReference>
<gene>
    <name evidence="8" type="ORF">COU20_02715</name>
</gene>
<comment type="caution">
    <text evidence="8">The sequence shown here is derived from an EMBL/GenBank/DDBJ whole genome shotgun (WGS) entry which is preliminary data.</text>
</comment>
<name>A0A2H0U7L9_9BACT</name>
<evidence type="ECO:0000313" key="9">
    <source>
        <dbReference type="Proteomes" id="UP000231379"/>
    </source>
</evidence>
<evidence type="ECO:0000256" key="4">
    <source>
        <dbReference type="ARBA" id="ARBA00022989"/>
    </source>
</evidence>
<dbReference type="InterPro" id="IPR007168">
    <property type="entry name" value="Phageshock_PspC_N"/>
</dbReference>
<keyword evidence="2" id="KW-1003">Cell membrane</keyword>